<evidence type="ECO:0000256" key="1">
    <source>
        <dbReference type="ARBA" id="ARBA00022729"/>
    </source>
</evidence>
<dbReference type="EMBL" id="JQCP01000002">
    <property type="protein sequence ID" value="KRO02318.1"/>
    <property type="molecule type" value="Genomic_DNA"/>
</dbReference>
<reference evidence="4 5" key="1">
    <citation type="journal article" date="2015" name="Genome Announc.">
        <title>Expanding the biotechnology potential of lactobacilli through comparative genomics of 213 strains and associated genera.</title>
        <authorList>
            <person name="Sun Z."/>
            <person name="Harris H.M."/>
            <person name="McCann A."/>
            <person name="Guo C."/>
            <person name="Argimon S."/>
            <person name="Zhang W."/>
            <person name="Yang X."/>
            <person name="Jeffery I.B."/>
            <person name="Cooney J.C."/>
            <person name="Kagawa T.F."/>
            <person name="Liu W."/>
            <person name="Song Y."/>
            <person name="Salvetti E."/>
            <person name="Wrobel A."/>
            <person name="Rasinkangas P."/>
            <person name="Parkhill J."/>
            <person name="Rea M.C."/>
            <person name="O'Sullivan O."/>
            <person name="Ritari J."/>
            <person name="Douillard F.P."/>
            <person name="Paul Ross R."/>
            <person name="Yang R."/>
            <person name="Briner A.E."/>
            <person name="Felis G.E."/>
            <person name="de Vos W.M."/>
            <person name="Barrangou R."/>
            <person name="Klaenhammer T.R."/>
            <person name="Caufield P.W."/>
            <person name="Cui Y."/>
            <person name="Zhang H."/>
            <person name="O'Toole P.W."/>
        </authorList>
    </citation>
    <scope>NUCLEOTIDE SEQUENCE [LARGE SCALE GENOMIC DNA]</scope>
    <source>
        <strain evidence="4 5">DSM 7090</strain>
    </source>
</reference>
<sequence>MKGTIFMKLSRREFTYISGLSLCSFLLGGCKASEPEEKPSENKDEKVEEQSEKKTQERDFPYKATVNGAEVITDELDRRLLSVSISFTNNSDEASSFMSTYYLEAFQDSKEISYSIPYFKDHTDSTMMDRVKPGRTIEVKVYFELKSSSDVEVELHYGNSDKYGNKALFEATYPVA</sequence>
<keyword evidence="4" id="KW-0449">Lipoprotein</keyword>
<gene>
    <name evidence="4" type="ORF">IV60_GL000748</name>
</gene>
<name>A0ABR5Q0G0_9ACTN</name>
<comment type="caution">
    <text evidence="4">The sequence shown here is derived from an EMBL/GenBank/DDBJ whole genome shotgun (WGS) entry which is preliminary data.</text>
</comment>
<evidence type="ECO:0000256" key="2">
    <source>
        <dbReference type="SAM" id="MobiDB-lite"/>
    </source>
</evidence>
<keyword evidence="1" id="KW-0732">Signal</keyword>
<feature type="region of interest" description="Disordered" evidence="2">
    <location>
        <begin position="33"/>
        <end position="59"/>
    </location>
</feature>
<evidence type="ECO:0000259" key="3">
    <source>
        <dbReference type="Pfam" id="PF16729"/>
    </source>
</evidence>
<dbReference type="Pfam" id="PF16729">
    <property type="entry name" value="DUF5067"/>
    <property type="match status" value="1"/>
</dbReference>
<evidence type="ECO:0000313" key="4">
    <source>
        <dbReference type="EMBL" id="KRO02318.1"/>
    </source>
</evidence>
<proteinExistence type="predicted"/>
<dbReference type="Proteomes" id="UP000051927">
    <property type="component" value="Unassembled WGS sequence"/>
</dbReference>
<dbReference type="Gene3D" id="2.60.40.1240">
    <property type="match status" value="1"/>
</dbReference>
<keyword evidence="5" id="KW-1185">Reference proteome</keyword>
<dbReference type="PROSITE" id="PS51257">
    <property type="entry name" value="PROKAR_LIPOPROTEIN"/>
    <property type="match status" value="1"/>
</dbReference>
<protein>
    <submittedName>
        <fullName evidence="4">Lipoprotein</fullName>
    </submittedName>
</protein>
<organism evidence="4 5">
    <name type="scientific">Lancefieldella rimae</name>
    <dbReference type="NCBI Taxonomy" id="1383"/>
    <lineage>
        <taxon>Bacteria</taxon>
        <taxon>Bacillati</taxon>
        <taxon>Actinomycetota</taxon>
        <taxon>Coriobacteriia</taxon>
        <taxon>Coriobacteriales</taxon>
        <taxon>Atopobiaceae</taxon>
        <taxon>Lancefieldella</taxon>
    </lineage>
</organism>
<dbReference type="InterPro" id="IPR029050">
    <property type="entry name" value="Immunoprotect_excell_Ig-like"/>
</dbReference>
<accession>A0ABR5Q0G0</accession>
<evidence type="ECO:0000313" key="5">
    <source>
        <dbReference type="Proteomes" id="UP000051927"/>
    </source>
</evidence>
<feature type="domain" description="DUF5067" evidence="3">
    <location>
        <begin position="39"/>
        <end position="155"/>
    </location>
</feature>
<dbReference type="InterPro" id="IPR031989">
    <property type="entry name" value="DUF5067"/>
</dbReference>